<dbReference type="InterPro" id="IPR050860">
    <property type="entry name" value="FeoB_GTPase"/>
</dbReference>
<sequence length="662" mass="72486">MTQPTKPAHKDADCPPERPAIAIVGNMNVGKTTLFSRLCGSDTRSVNFPGTTVSVSRGRIKGSCWDAIDTPGTCSIFSENEDEIVSREVLMSYGLEGEIVGAILVADAKNLKRSVALALQYAEYGVPMLLDVNMTDEATSRGIETDFAQLSELLGIEVRMTVANAGFGIPSVKSGLDSLRIPPKQITYPAPVEEFLTAAERHLRSSTVAPRLLGLLILAGDRRASEYVAKTFGTGMIEQLSELAAAYRVQTHSNFSVLLTHIYNRKAEQIVKEVQHIEVRETPPFLEKFGSWSMDLWTGIPIALGILCLMYIFVGMFGASFVVESLDQYLFAGFLIPWSTVLVSYIPVPILQDMIIDPDFGVLPTGIFLVVGLVFPVLLCFNIFFGLLEDSGYLPRFSVLLNKAFVKIGLNGKGVMPIVMGFSCITMAILTTRVLDSKKEKIIATILLLLGIPCSPLLAVMLTILVDLPVSAAITVFGLIFFQTIFTGYLASKIVPGQRSPFIMEIPPMRQPKIYHILVRSLRRTMAFMKEAIPVFILAALLVFTADRLGGLKLLEDLTRPLISGIIGLPEKSVQVFIKTIIRKESGAAELVHLRNSFEPLQLVVTTYLIAFLIPCLNAAMVVFKERGVKMATMILGGVMFYALTAGAALNYVCRFLGVTFS</sequence>
<evidence type="ECO:0000259" key="2">
    <source>
        <dbReference type="PROSITE" id="PS51711"/>
    </source>
</evidence>
<dbReference type="AlphaFoldDB" id="A0A8J6NDW5"/>
<feature type="transmembrane region" description="Helical" evidence="1">
    <location>
        <begin position="472"/>
        <end position="491"/>
    </location>
</feature>
<feature type="domain" description="FeoB-type G" evidence="2">
    <location>
        <begin position="18"/>
        <end position="182"/>
    </location>
</feature>
<dbReference type="GO" id="GO:0005886">
    <property type="term" value="C:plasma membrane"/>
    <property type="evidence" value="ECO:0007669"/>
    <property type="project" value="TreeGrafter"/>
</dbReference>
<dbReference type="Pfam" id="PF07670">
    <property type="entry name" value="Gate"/>
    <property type="match status" value="1"/>
</dbReference>
<dbReference type="GO" id="GO:0005525">
    <property type="term" value="F:GTP binding"/>
    <property type="evidence" value="ECO:0007669"/>
    <property type="project" value="InterPro"/>
</dbReference>
<reference evidence="3 4" key="1">
    <citation type="submission" date="2020-08" db="EMBL/GenBank/DDBJ databases">
        <title>Bridging the membrane lipid divide: bacteria of the FCB group superphylum have the potential to synthesize archaeal ether lipids.</title>
        <authorList>
            <person name="Villanueva L."/>
            <person name="Von Meijenfeldt F.A.B."/>
            <person name="Westbye A.B."/>
            <person name="Yadav S."/>
            <person name="Hopmans E.C."/>
            <person name="Dutilh B.E."/>
            <person name="Sinninghe Damste J.S."/>
        </authorList>
    </citation>
    <scope>NUCLEOTIDE SEQUENCE [LARGE SCALE GENOMIC DNA]</scope>
    <source>
        <strain evidence="3">NIOZ-UU47</strain>
    </source>
</reference>
<dbReference type="Proteomes" id="UP000614424">
    <property type="component" value="Unassembled WGS sequence"/>
</dbReference>
<dbReference type="Pfam" id="PF07664">
    <property type="entry name" value="FeoB_C"/>
    <property type="match status" value="1"/>
</dbReference>
<dbReference type="InterPro" id="IPR030389">
    <property type="entry name" value="G_FEOB_dom"/>
</dbReference>
<evidence type="ECO:0000313" key="3">
    <source>
        <dbReference type="EMBL" id="MBC8316963.1"/>
    </source>
</evidence>
<dbReference type="InterPro" id="IPR011640">
    <property type="entry name" value="Fe2_transport_prot_B_C"/>
</dbReference>
<feature type="transmembrane region" description="Helical" evidence="1">
    <location>
        <begin position="329"/>
        <end position="348"/>
    </location>
</feature>
<gene>
    <name evidence="3" type="ORF">H8E41_03590</name>
</gene>
<dbReference type="PROSITE" id="PS51711">
    <property type="entry name" value="G_FEOB"/>
    <property type="match status" value="1"/>
</dbReference>
<dbReference type="PANTHER" id="PTHR43185:SF1">
    <property type="entry name" value="FE(2+) TRANSPORTER FEOB"/>
    <property type="match status" value="1"/>
</dbReference>
<feature type="transmembrane region" description="Helical" evidence="1">
    <location>
        <begin position="296"/>
        <end position="323"/>
    </location>
</feature>
<evidence type="ECO:0000256" key="1">
    <source>
        <dbReference type="SAM" id="Phobius"/>
    </source>
</evidence>
<feature type="transmembrane region" description="Helical" evidence="1">
    <location>
        <begin position="527"/>
        <end position="546"/>
    </location>
</feature>
<organism evidence="3 4">
    <name type="scientific">Candidatus Desulfobia pelagia</name>
    <dbReference type="NCBI Taxonomy" id="2841692"/>
    <lineage>
        <taxon>Bacteria</taxon>
        <taxon>Pseudomonadati</taxon>
        <taxon>Thermodesulfobacteriota</taxon>
        <taxon>Desulfobulbia</taxon>
        <taxon>Desulfobulbales</taxon>
        <taxon>Desulfobulbaceae</taxon>
        <taxon>Candidatus Desulfobia</taxon>
    </lineage>
</organism>
<feature type="transmembrane region" description="Helical" evidence="1">
    <location>
        <begin position="442"/>
        <end position="466"/>
    </location>
</feature>
<keyword evidence="1" id="KW-0812">Transmembrane</keyword>
<dbReference type="Gene3D" id="3.40.50.300">
    <property type="entry name" value="P-loop containing nucleotide triphosphate hydrolases"/>
    <property type="match status" value="1"/>
</dbReference>
<name>A0A8J6NDW5_9BACT</name>
<feature type="transmembrane region" description="Helical" evidence="1">
    <location>
        <begin position="631"/>
        <end position="653"/>
    </location>
</feature>
<dbReference type="InterPro" id="IPR027417">
    <property type="entry name" value="P-loop_NTPase"/>
</dbReference>
<dbReference type="Pfam" id="PF02421">
    <property type="entry name" value="FeoB_N"/>
    <property type="match status" value="1"/>
</dbReference>
<evidence type="ECO:0000313" key="4">
    <source>
        <dbReference type="Proteomes" id="UP000614424"/>
    </source>
</evidence>
<dbReference type="GO" id="GO:0015093">
    <property type="term" value="F:ferrous iron transmembrane transporter activity"/>
    <property type="evidence" value="ECO:0007669"/>
    <property type="project" value="InterPro"/>
</dbReference>
<feature type="transmembrane region" description="Helical" evidence="1">
    <location>
        <begin position="601"/>
        <end position="624"/>
    </location>
</feature>
<accession>A0A8J6NDW5</accession>
<dbReference type="NCBIfam" id="TIGR00231">
    <property type="entry name" value="small_GTP"/>
    <property type="match status" value="1"/>
</dbReference>
<protein>
    <submittedName>
        <fullName evidence="3">Ferrous iron transporter B</fullName>
    </submittedName>
</protein>
<keyword evidence="1" id="KW-0472">Membrane</keyword>
<dbReference type="EMBL" id="JACNJZ010000062">
    <property type="protein sequence ID" value="MBC8316963.1"/>
    <property type="molecule type" value="Genomic_DNA"/>
</dbReference>
<comment type="caution">
    <text evidence="3">The sequence shown here is derived from an EMBL/GenBank/DDBJ whole genome shotgun (WGS) entry which is preliminary data.</text>
</comment>
<dbReference type="InterPro" id="IPR005225">
    <property type="entry name" value="Small_GTP-bd"/>
</dbReference>
<dbReference type="InterPro" id="IPR011642">
    <property type="entry name" value="Gate_dom"/>
</dbReference>
<feature type="transmembrane region" description="Helical" evidence="1">
    <location>
        <begin position="360"/>
        <end position="388"/>
    </location>
</feature>
<dbReference type="SUPFAM" id="SSF52540">
    <property type="entry name" value="P-loop containing nucleoside triphosphate hydrolases"/>
    <property type="match status" value="1"/>
</dbReference>
<dbReference type="PANTHER" id="PTHR43185">
    <property type="entry name" value="FERROUS IRON TRANSPORT PROTEIN B"/>
    <property type="match status" value="1"/>
</dbReference>
<keyword evidence="1" id="KW-1133">Transmembrane helix</keyword>
<proteinExistence type="predicted"/>